<comment type="caution">
    <text evidence="1">The sequence shown here is derived from an EMBL/GenBank/DDBJ whole genome shotgun (WGS) entry which is preliminary data.</text>
</comment>
<evidence type="ECO:0000313" key="2">
    <source>
        <dbReference type="Proteomes" id="UP000828941"/>
    </source>
</evidence>
<dbReference type="EMBL" id="CM039436">
    <property type="protein sequence ID" value="KAI4313264.1"/>
    <property type="molecule type" value="Genomic_DNA"/>
</dbReference>
<evidence type="ECO:0000313" key="1">
    <source>
        <dbReference type="EMBL" id="KAI4313264.1"/>
    </source>
</evidence>
<dbReference type="Proteomes" id="UP000828941">
    <property type="component" value="Chromosome 11"/>
</dbReference>
<gene>
    <name evidence="1" type="ORF">L6164_026255</name>
</gene>
<proteinExistence type="predicted"/>
<organism evidence="1 2">
    <name type="scientific">Bauhinia variegata</name>
    <name type="common">Purple orchid tree</name>
    <name type="synonym">Phanera variegata</name>
    <dbReference type="NCBI Taxonomy" id="167791"/>
    <lineage>
        <taxon>Eukaryota</taxon>
        <taxon>Viridiplantae</taxon>
        <taxon>Streptophyta</taxon>
        <taxon>Embryophyta</taxon>
        <taxon>Tracheophyta</taxon>
        <taxon>Spermatophyta</taxon>
        <taxon>Magnoliopsida</taxon>
        <taxon>eudicotyledons</taxon>
        <taxon>Gunneridae</taxon>
        <taxon>Pentapetalae</taxon>
        <taxon>rosids</taxon>
        <taxon>fabids</taxon>
        <taxon>Fabales</taxon>
        <taxon>Fabaceae</taxon>
        <taxon>Cercidoideae</taxon>
        <taxon>Cercideae</taxon>
        <taxon>Bauhiniinae</taxon>
        <taxon>Bauhinia</taxon>
    </lineage>
</organism>
<reference evidence="1 2" key="1">
    <citation type="journal article" date="2022" name="DNA Res.">
        <title>Chromosomal-level genome assembly of the orchid tree Bauhinia variegata (Leguminosae; Cercidoideae) supports the allotetraploid origin hypothesis of Bauhinia.</title>
        <authorList>
            <person name="Zhong Y."/>
            <person name="Chen Y."/>
            <person name="Zheng D."/>
            <person name="Pang J."/>
            <person name="Liu Y."/>
            <person name="Luo S."/>
            <person name="Meng S."/>
            <person name="Qian L."/>
            <person name="Wei D."/>
            <person name="Dai S."/>
            <person name="Zhou R."/>
        </authorList>
    </citation>
    <scope>NUCLEOTIDE SEQUENCE [LARGE SCALE GENOMIC DNA]</scope>
    <source>
        <strain evidence="1">BV-YZ2020</strain>
    </source>
</reference>
<accession>A0ACB9LR56</accession>
<protein>
    <submittedName>
        <fullName evidence="1">Uncharacterized protein</fullName>
    </submittedName>
</protein>
<keyword evidence="2" id="KW-1185">Reference proteome</keyword>
<name>A0ACB9LR56_BAUVA</name>
<sequence>MLRVISMDVFDGYHNVSFKMCAMIFYMINDFSAYGNLYRYNVKGHKTCPICEEGTCYHQLQHRNKTVYLEHERFLKQDHLYCRLRKVFNGFQENENAPKAFLGEEVYKLVKDIIVIFDKTQKQATKKNLYKKRLCDLIYLQWMNTIERYMKILKGHVKNSYRPKASIVERYIAKEAVEFCANYLLKAEAIGLLKSLDEGRCVGKGTRGIIVKCYKLNCTS</sequence>